<dbReference type="InterPro" id="IPR043504">
    <property type="entry name" value="Peptidase_S1_PA_chymotrypsin"/>
</dbReference>
<sequence>MRIIAWLAIYQPLLFPLIFGGFMSQFQKNRFYFSNTVVFTLLVLLSLGAQAEPSDNDVVVQSISQEEQNAALEYWTPERMAATQAMQAQAIKMINDDPGNVSESKHVSTPAATEILTAGLLFFQVNGEDSSCTANVVQAATKSVIATAGHCVQSPANEHHERIDHLVFLLNYNHGRWDGRFPVRNIYTVNGWSQQGIDGFDFAFLSVAHNNYGSRPGDLVIQTPIRFAAPATQGTFSLYGYPNAIDEGEHLVKCSERGVLYPDPHGGGPRVRSLPYCRNFSEGASGGPALQNLADGTYQTGNVEGYVDRVGAATFTYWEAAAHGAWDRAQHDQ</sequence>
<name>A0AAJ5R1I8_XYLFS</name>
<gene>
    <name evidence="2" type="ORF">OK117_03440</name>
</gene>
<dbReference type="InterPro" id="IPR001254">
    <property type="entry name" value="Trypsin_dom"/>
</dbReference>
<organism evidence="2 3">
    <name type="scientific">Xylella fastidiosa subsp. fastidiosa</name>
    <dbReference type="NCBI Taxonomy" id="644356"/>
    <lineage>
        <taxon>Bacteria</taxon>
        <taxon>Pseudomonadati</taxon>
        <taxon>Pseudomonadota</taxon>
        <taxon>Gammaproteobacteria</taxon>
        <taxon>Lysobacterales</taxon>
        <taxon>Lysobacteraceae</taxon>
        <taxon>Xylella</taxon>
    </lineage>
</organism>
<evidence type="ECO:0000313" key="3">
    <source>
        <dbReference type="Proteomes" id="UP001211513"/>
    </source>
</evidence>
<dbReference type="Proteomes" id="UP001211513">
    <property type="component" value="Chromosome"/>
</dbReference>
<accession>A0AAJ5R1I8</accession>
<feature type="domain" description="Peptidase S1" evidence="1">
    <location>
        <begin position="123"/>
        <end position="294"/>
    </location>
</feature>
<dbReference type="Pfam" id="PF00089">
    <property type="entry name" value="Trypsin"/>
    <property type="match status" value="1"/>
</dbReference>
<dbReference type="AlphaFoldDB" id="A0AAJ5R1I8"/>
<keyword evidence="2" id="KW-0378">Hydrolase</keyword>
<protein>
    <submittedName>
        <fullName evidence="2">Serine protease</fullName>
    </submittedName>
</protein>
<proteinExistence type="predicted"/>
<dbReference type="InterPro" id="IPR009003">
    <property type="entry name" value="Peptidase_S1_PA"/>
</dbReference>
<dbReference type="Gene3D" id="2.40.10.10">
    <property type="entry name" value="Trypsin-like serine proteases"/>
    <property type="match status" value="2"/>
</dbReference>
<dbReference type="GO" id="GO:0006508">
    <property type="term" value="P:proteolysis"/>
    <property type="evidence" value="ECO:0007669"/>
    <property type="project" value="UniProtKB-KW"/>
</dbReference>
<reference evidence="2" key="2">
    <citation type="submission" date="2022-10" db="EMBL/GenBank/DDBJ databases">
        <authorList>
            <person name="Landa B."/>
            <person name="Arias-Giraldo L.F."/>
            <person name="Roman-Ecija M."/>
            <person name="Velasco-Amo M.P."/>
            <person name="De La Fuente L."/>
            <person name="Marco-Noales E."/>
            <person name="Moralejo E."/>
        </authorList>
    </citation>
    <scope>NUCLEOTIDE SEQUENCE</scope>
    <source>
        <strain evidence="2">CFBP8073</strain>
    </source>
</reference>
<dbReference type="SUPFAM" id="SSF50494">
    <property type="entry name" value="Trypsin-like serine proteases"/>
    <property type="match status" value="1"/>
</dbReference>
<evidence type="ECO:0000313" key="2">
    <source>
        <dbReference type="EMBL" id="WCF28940.1"/>
    </source>
</evidence>
<reference evidence="2" key="1">
    <citation type="journal article" date="2022" name="Phytopathology">
        <title>Complete circularized genome resources of seven strains of Xylella fastidiosa subsp. fastidiosa using hybrid assembly reveals unknown plasmids.</title>
        <authorList>
            <person name="Velasco-Amo M.D.P."/>
            <person name="Arias-Giraldo L.F.F."/>
            <person name="Ecija M.R."/>
            <person name="De La Fuente L."/>
            <person name="Marco-Noales E."/>
            <person name="Moralejo E."/>
            <person name="Navas-Cort J.A."/>
            <person name="Landa B.B."/>
        </authorList>
    </citation>
    <scope>NUCLEOTIDE SEQUENCE</scope>
    <source>
        <strain evidence="2">CFBP8073</strain>
    </source>
</reference>
<dbReference type="GO" id="GO:0004252">
    <property type="term" value="F:serine-type endopeptidase activity"/>
    <property type="evidence" value="ECO:0007669"/>
    <property type="project" value="InterPro"/>
</dbReference>
<dbReference type="EMBL" id="CP109886">
    <property type="protein sequence ID" value="WCF28940.1"/>
    <property type="molecule type" value="Genomic_DNA"/>
</dbReference>
<keyword evidence="2" id="KW-0645">Protease</keyword>
<evidence type="ECO:0000259" key="1">
    <source>
        <dbReference type="Pfam" id="PF00089"/>
    </source>
</evidence>